<evidence type="ECO:0000256" key="3">
    <source>
        <dbReference type="SAM" id="Phobius"/>
    </source>
</evidence>
<evidence type="ECO:0000313" key="5">
    <source>
        <dbReference type="Proteomes" id="UP001290455"/>
    </source>
</evidence>
<gene>
    <name evidence="4" type="ORF">SM124_03445</name>
</gene>
<evidence type="ECO:0000313" key="4">
    <source>
        <dbReference type="EMBL" id="MDZ5470800.1"/>
    </source>
</evidence>
<name>A0ABU5IUI6_9BACI</name>
<dbReference type="EMBL" id="JAXOFX010000002">
    <property type="protein sequence ID" value="MDZ5470800.1"/>
    <property type="molecule type" value="Genomic_DNA"/>
</dbReference>
<reference evidence="4 5" key="1">
    <citation type="submission" date="2023-11" db="EMBL/GenBank/DDBJ databases">
        <title>Bacillus jintuensis, isolated from a mudflat on the Beibu Gulf coast.</title>
        <authorList>
            <person name="Li M."/>
        </authorList>
    </citation>
    <scope>NUCLEOTIDE SEQUENCE [LARGE SCALE GENOMIC DNA]</scope>
    <source>
        <strain evidence="4 5">31A1R</strain>
        <plasmid evidence="4">unnamed</plasmid>
    </source>
</reference>
<geneLocation type="plasmid" evidence="4">
    <name>unnamed</name>
</geneLocation>
<protein>
    <submittedName>
        <fullName evidence="4">Type II secretion system protein</fullName>
    </submittedName>
</protein>
<keyword evidence="3" id="KW-1133">Transmembrane helix</keyword>
<evidence type="ECO:0000256" key="2">
    <source>
        <dbReference type="ARBA" id="ARBA00023287"/>
    </source>
</evidence>
<organism evidence="4 5">
    <name type="scientific">Robertmurraya mangrovi</name>
    <dbReference type="NCBI Taxonomy" id="3098077"/>
    <lineage>
        <taxon>Bacteria</taxon>
        <taxon>Bacillati</taxon>
        <taxon>Bacillota</taxon>
        <taxon>Bacilli</taxon>
        <taxon>Bacillales</taxon>
        <taxon>Bacillaceae</taxon>
        <taxon>Robertmurraya</taxon>
    </lineage>
</organism>
<keyword evidence="3" id="KW-0812">Transmembrane</keyword>
<dbReference type="InterPro" id="IPR012902">
    <property type="entry name" value="N_methyl_site"/>
</dbReference>
<sequence>MINSNFFRNDAGLTLLEVLLSISILGILFISILAFFNQAYSYTKVNENKTVGINVARNVLHYVEQQDFQTFKNYLETPSVDKITIRSCSEKSSNTPDNLYFSDADICNGFFSNKINNVTFTTEVILSEHPIHPEYLISALVRVKWGDHDQEAIAEGLIKNE</sequence>
<proteinExistence type="predicted"/>
<keyword evidence="3" id="KW-0472">Membrane</keyword>
<dbReference type="PROSITE" id="PS00409">
    <property type="entry name" value="PROKAR_NTER_METHYL"/>
    <property type="match status" value="1"/>
</dbReference>
<comment type="subcellular location">
    <subcellularLocation>
        <location evidence="1">Cell surface</location>
    </subcellularLocation>
</comment>
<keyword evidence="4" id="KW-0614">Plasmid</keyword>
<feature type="transmembrane region" description="Helical" evidence="3">
    <location>
        <begin position="12"/>
        <end position="36"/>
    </location>
</feature>
<evidence type="ECO:0000256" key="1">
    <source>
        <dbReference type="ARBA" id="ARBA00004241"/>
    </source>
</evidence>
<dbReference type="RefSeq" id="WP_322445343.1">
    <property type="nucleotide sequence ID" value="NZ_JAXOFX010000002.1"/>
</dbReference>
<dbReference type="NCBIfam" id="TIGR02532">
    <property type="entry name" value="IV_pilin_GFxxxE"/>
    <property type="match status" value="1"/>
</dbReference>
<dbReference type="Proteomes" id="UP001290455">
    <property type="component" value="Unassembled WGS sequence"/>
</dbReference>
<comment type="caution">
    <text evidence="4">The sequence shown here is derived from an EMBL/GenBank/DDBJ whole genome shotgun (WGS) entry which is preliminary data.</text>
</comment>
<dbReference type="Pfam" id="PF07963">
    <property type="entry name" value="N_methyl"/>
    <property type="match status" value="1"/>
</dbReference>
<keyword evidence="2" id="KW-0178">Competence</keyword>
<keyword evidence="5" id="KW-1185">Reference proteome</keyword>
<accession>A0ABU5IUI6</accession>